<dbReference type="SUPFAM" id="SSF54001">
    <property type="entry name" value="Cysteine proteinases"/>
    <property type="match status" value="1"/>
</dbReference>
<dbReference type="STRING" id="80966.ENSAPOP00000015964"/>
<feature type="region of interest" description="Disordered" evidence="1">
    <location>
        <begin position="501"/>
        <end position="534"/>
    </location>
</feature>
<dbReference type="GO" id="GO:1904867">
    <property type="term" value="P:protein localization to Cajal body"/>
    <property type="evidence" value="ECO:0007669"/>
    <property type="project" value="Ensembl"/>
</dbReference>
<feature type="region of interest" description="Disordered" evidence="1">
    <location>
        <begin position="944"/>
        <end position="964"/>
    </location>
</feature>
<dbReference type="Proteomes" id="UP000257200">
    <property type="component" value="Unplaced"/>
</dbReference>
<reference evidence="3" key="2">
    <citation type="submission" date="2025-09" db="UniProtKB">
        <authorList>
            <consortium name="Ensembl"/>
        </authorList>
    </citation>
    <scope>IDENTIFICATION</scope>
</reference>
<evidence type="ECO:0000256" key="1">
    <source>
        <dbReference type="SAM" id="MobiDB-lite"/>
    </source>
</evidence>
<dbReference type="InterPro" id="IPR038765">
    <property type="entry name" value="Papain-like_cys_pep_sf"/>
</dbReference>
<evidence type="ECO:0000313" key="3">
    <source>
        <dbReference type="Ensembl" id="ENSAPOP00000015964.1"/>
    </source>
</evidence>
<dbReference type="PANTHER" id="PTHR15294:SF3">
    <property type="entry name" value="SUMO-SPECIFIC ISOPEPTIDASE USPL1"/>
    <property type="match status" value="1"/>
</dbReference>
<dbReference type="InterPro" id="IPR033505">
    <property type="entry name" value="USPL1"/>
</dbReference>
<feature type="region of interest" description="Disordered" evidence="1">
    <location>
        <begin position="105"/>
        <end position="153"/>
    </location>
</feature>
<dbReference type="GO" id="GO:0016929">
    <property type="term" value="F:deSUMOylase activity"/>
    <property type="evidence" value="ECO:0007669"/>
    <property type="project" value="Ensembl"/>
</dbReference>
<dbReference type="GO" id="GO:0016926">
    <property type="term" value="P:protein desumoylation"/>
    <property type="evidence" value="ECO:0007669"/>
    <property type="project" value="Ensembl"/>
</dbReference>
<evidence type="ECO:0000259" key="2">
    <source>
        <dbReference type="PROSITE" id="PS50235"/>
    </source>
</evidence>
<dbReference type="Pfam" id="PF15499">
    <property type="entry name" value="Peptidase_C98"/>
    <property type="match status" value="1"/>
</dbReference>
<dbReference type="GO" id="GO:0030576">
    <property type="term" value="P:Cajal body organization"/>
    <property type="evidence" value="ECO:0007669"/>
    <property type="project" value="Ensembl"/>
</dbReference>
<organism evidence="3 4">
    <name type="scientific">Acanthochromis polyacanthus</name>
    <name type="common">spiny chromis</name>
    <dbReference type="NCBI Taxonomy" id="80966"/>
    <lineage>
        <taxon>Eukaryota</taxon>
        <taxon>Metazoa</taxon>
        <taxon>Chordata</taxon>
        <taxon>Craniata</taxon>
        <taxon>Vertebrata</taxon>
        <taxon>Euteleostomi</taxon>
        <taxon>Actinopterygii</taxon>
        <taxon>Neopterygii</taxon>
        <taxon>Teleostei</taxon>
        <taxon>Neoteleostei</taxon>
        <taxon>Acanthomorphata</taxon>
        <taxon>Ovalentaria</taxon>
        <taxon>Pomacentridae</taxon>
        <taxon>Acanthochromis</taxon>
    </lineage>
</organism>
<feature type="compositionally biased region" description="Low complexity" evidence="1">
    <location>
        <begin position="742"/>
        <end position="754"/>
    </location>
</feature>
<reference evidence="3" key="1">
    <citation type="submission" date="2025-08" db="UniProtKB">
        <authorList>
            <consortium name="Ensembl"/>
        </authorList>
    </citation>
    <scope>IDENTIFICATION</scope>
</reference>
<dbReference type="Gene3D" id="3.90.70.10">
    <property type="entry name" value="Cysteine proteinases"/>
    <property type="match status" value="1"/>
</dbReference>
<dbReference type="InterPro" id="IPR028890">
    <property type="entry name" value="Peptidase_C98"/>
</dbReference>
<dbReference type="GO" id="GO:0015030">
    <property type="term" value="C:Cajal body"/>
    <property type="evidence" value="ECO:0007669"/>
    <property type="project" value="Ensembl"/>
</dbReference>
<dbReference type="GeneTree" id="ENSGT00390000002316"/>
<feature type="compositionally biased region" description="Polar residues" evidence="1">
    <location>
        <begin position="610"/>
        <end position="622"/>
    </location>
</feature>
<dbReference type="AlphaFoldDB" id="A0A3Q1FHX4"/>
<feature type="region of interest" description="Disordered" evidence="1">
    <location>
        <begin position="607"/>
        <end position="763"/>
    </location>
</feature>
<feature type="region of interest" description="Disordered" evidence="1">
    <location>
        <begin position="792"/>
        <end position="811"/>
    </location>
</feature>
<name>A0A3Q1FHX4_9TELE</name>
<feature type="compositionally biased region" description="Polar residues" evidence="1">
    <location>
        <begin position="955"/>
        <end position="964"/>
    </location>
</feature>
<dbReference type="PROSITE" id="PS50235">
    <property type="entry name" value="USP_3"/>
    <property type="match status" value="1"/>
</dbReference>
<dbReference type="GO" id="GO:0032183">
    <property type="term" value="F:SUMO binding"/>
    <property type="evidence" value="ECO:0007669"/>
    <property type="project" value="Ensembl"/>
</dbReference>
<dbReference type="Ensembl" id="ENSAPOT00000024799.1">
    <property type="protein sequence ID" value="ENSAPOP00000015964.1"/>
    <property type="gene ID" value="ENSAPOG00000019055.1"/>
</dbReference>
<dbReference type="PANTHER" id="PTHR15294">
    <property type="entry name" value="RETINOVIN-RELATED"/>
    <property type="match status" value="1"/>
</dbReference>
<protein>
    <submittedName>
        <fullName evidence="3">Ubiquitin specific peptidase like 1</fullName>
    </submittedName>
</protein>
<feature type="domain" description="USP" evidence="2">
    <location>
        <begin position="237"/>
        <end position="497"/>
    </location>
</feature>
<proteinExistence type="predicted"/>
<keyword evidence="4" id="KW-1185">Reference proteome</keyword>
<accession>A0A3Q1FHX4</accession>
<dbReference type="InParanoid" id="A0A3Q1FHX4"/>
<evidence type="ECO:0000313" key="4">
    <source>
        <dbReference type="Proteomes" id="UP000257200"/>
    </source>
</evidence>
<sequence>MVIFSEWHRTVMDPKSSSCLPMTGEDTGLGALASPLAGYLGKVQERAASLEHCPWCTSKGLTFALRSYRINLQESITLCTNPQCLFPLVTQSLEDVLASLDPVEPAAGNKRKNASSLETEELIKPSVKRLRSSEPQDLGPQSIADTPVNPAERGTVNTVTNGQHAAPKADGEQVNGYHKECPLAETTGCDDTWTEDKSPAVDITGCKYTGSIKSKSEDLSFTSVTESEELVSVPKQLFWRNSDSLCWLDSLLAALVTCRSLRKRKPKSEPQRSTVWRLMREYDDICAAVQVHQQTGKGKLTADLQRLRMSIFKLLQPKLHCKLGQRETPVFAMPLLLTMDSWVERLFQSTFQWEFQCSECKTATKERVTKTLPTFTNIVPDWRPLRAVHLGPCNFCCKKNQMRTMMLENVPPVFALHFVEGLPDNDVSIYDFTFKEKRYSITAVIQYNHQLKHFVTWICNADGSWLEYDDLKHPDCKIHQTLQVPAHEMHVVFWETEDNKGPCASSPSSTFAESPPSENERIPSLNGGDLTADELSPRATDHSLLLPHNDTDIVSALTLSADGSSIMDTTVTASNDTSIGATTLLDAFEGLTHNDIITLTLVEVKEESETQPVNDIQQTEDLSVSRRTEMLDPTPDSSSTAVGSEMSPMPDVEQSTASSEMESADDSASDPTFVPGARRVQAKRVGRGKAVSQKAKKAPSSKAAQVTSLPAFPEPIKVEDDKPVSPAPQENTPPGETPQHASPVSSTDTSSVSTGQKSTTSTDSNACWSFLLGKHPVNQLHKSTAKFARGHTPASIAQGNPSPPVHSTPNPLKKLQITAGLSSKAQLKLENSKECLPMKAAEMYGAFNAQSSPLPSPALPTPKLLEPITSSRLTKTTVTSGTSLTVPQTSGLTDISALKKHGSQSSKVPPGLSSTEALRYKLMKKLKAKKKKLAKLNKLLGEQEGAGLRPDSTDLHSPSTVTSSTYDGSTCDDFLSDLLSPATTASHLSPDSTGFLEMLANGQDGADCAVGAGAVSQNNDDTNGVATENFLDEFLLQAVTERPTDMETEALSALELFI</sequence>
<dbReference type="InterPro" id="IPR028889">
    <property type="entry name" value="USP"/>
</dbReference>
<dbReference type="FunCoup" id="A0A3Q1FHX4">
    <property type="interactions" value="867"/>
</dbReference>